<feature type="region of interest" description="Disordered" evidence="6">
    <location>
        <begin position="519"/>
        <end position="571"/>
    </location>
</feature>
<dbReference type="AlphaFoldDB" id="A0A8C7XL98"/>
<evidence type="ECO:0000256" key="6">
    <source>
        <dbReference type="SAM" id="MobiDB-lite"/>
    </source>
</evidence>
<reference evidence="9" key="2">
    <citation type="submission" date="2025-09" db="UniProtKB">
        <authorList>
            <consortium name="Ensembl"/>
        </authorList>
    </citation>
    <scope>IDENTIFICATION</scope>
</reference>
<dbReference type="GO" id="GO:0005634">
    <property type="term" value="C:nucleus"/>
    <property type="evidence" value="ECO:0007669"/>
    <property type="project" value="UniProtKB-SubCell"/>
</dbReference>
<dbReference type="GO" id="GO:0005694">
    <property type="term" value="C:chromosome"/>
    <property type="evidence" value="ECO:0007669"/>
    <property type="project" value="UniProtKB-SubCell"/>
</dbReference>
<keyword evidence="4" id="KW-0158">Chromosome</keyword>
<feature type="region of interest" description="Disordered" evidence="6">
    <location>
        <begin position="401"/>
        <end position="450"/>
    </location>
</feature>
<protein>
    <recommendedName>
        <fullName evidence="11">Synaptonemal complex protein 2-like</fullName>
    </recommendedName>
</protein>
<evidence type="ECO:0008006" key="11">
    <source>
        <dbReference type="Google" id="ProtNLM"/>
    </source>
</evidence>
<dbReference type="InterPro" id="IPR024835">
    <property type="entry name" value="SYCP2-like"/>
</dbReference>
<keyword evidence="10" id="KW-1185">Reference proteome</keyword>
<organism evidence="9 10">
    <name type="scientific">Oryzias sinensis</name>
    <name type="common">Chinese medaka</name>
    <dbReference type="NCBI Taxonomy" id="183150"/>
    <lineage>
        <taxon>Eukaryota</taxon>
        <taxon>Metazoa</taxon>
        <taxon>Chordata</taxon>
        <taxon>Craniata</taxon>
        <taxon>Vertebrata</taxon>
        <taxon>Euteleostomi</taxon>
        <taxon>Actinopterygii</taxon>
        <taxon>Neopterygii</taxon>
        <taxon>Teleostei</taxon>
        <taxon>Neoteleostei</taxon>
        <taxon>Acanthomorphata</taxon>
        <taxon>Ovalentaria</taxon>
        <taxon>Atherinomorphae</taxon>
        <taxon>Beloniformes</taxon>
        <taxon>Adrianichthyidae</taxon>
        <taxon>Oryziinae</taxon>
        <taxon>Oryzias</taxon>
    </lineage>
</organism>
<dbReference type="InterPro" id="IPR040560">
    <property type="entry name" value="SYCP2_SLD"/>
</dbReference>
<dbReference type="Proteomes" id="UP000694383">
    <property type="component" value="Unplaced"/>
</dbReference>
<feature type="domain" description="Synaptonemal complex protein 2 armadillo-repeat-like" evidence="7">
    <location>
        <begin position="50"/>
        <end position="188"/>
    </location>
</feature>
<evidence type="ECO:0000313" key="9">
    <source>
        <dbReference type="Ensembl" id="ENSOSIP00000015207.1"/>
    </source>
</evidence>
<accession>A0A8C7XL98</accession>
<dbReference type="GeneTree" id="ENSGT00530000063859"/>
<sequence>MRRLQAGVCALPMTWQKAEERRAMLEVQVENCLAHADLARLVLILRSEGLSRTTLVRMDQLVAEDLGQCHFGRVLLVLKSFYILSSNTDELLELLDSGLTGKVVQWFQTVEELLTSDLHRGSASLMNLVEEFFDFFLLLGQACRPVSQLSVILLQLAHLALEPEVHFPLRLEAIRTFNNILESMSREQRRLIQHEQNQIQLLFQLAAAVLTAGDYELQVSLSEALCRLTPRRDREQRSIQWFSSCEVSRAFCDIRDADFEVDCRRFLNFVNGCHGDQSRIYTFACQRAFLGSTQLFCPKDEKLDSFWIDFNMGSGCLSFFIDDPQGFLWGTVHLLREEVNHYSIKVQQEDTVLTVELNSPIVLHNCRSHTVELSFSYKHHRDLEEAVGKVFQKVPSLPRTVEQGTAEAFPSTDKPRARSYNRKRPPRKSQLKILPMSSPCSSEGSPSSKIMGKNRAEILFDQIRSSTPTFHDSAGFQLSSDLADDSLSEHHLSDELQPVSQDCEMADLHISQDQIVDFQRSISPSKNDGLRKREAPDSGYLSDQTEGKPAHKKQMDSPQDGDKSQHADGEGTDCSFTKGVWSLENQMQSVNKEGAELESHVSSGIKAAFKDFRDQLEHSFTSCWQKVEAEVLLSLEECQHHVSSLLTSVHQHRMLFLQQFESTISDELKHLEENTTTLNSINSQILSFFQTEKQRFGGFCENLQKRLTSLDGGQKNGLQSS</sequence>
<dbReference type="Ensembl" id="ENSOSIT00000016083.1">
    <property type="protein sequence ID" value="ENSOSIP00000015207.1"/>
    <property type="gene ID" value="ENSOSIG00000008521.1"/>
</dbReference>
<comment type="subcellular location">
    <subcellularLocation>
        <location evidence="2">Chromosome</location>
    </subcellularLocation>
    <subcellularLocation>
        <location evidence="1">Nucleus</location>
    </subcellularLocation>
</comment>
<evidence type="ECO:0000259" key="8">
    <source>
        <dbReference type="Pfam" id="PF18584"/>
    </source>
</evidence>
<keyword evidence="5" id="KW-0539">Nucleus</keyword>
<dbReference type="SUPFAM" id="SSF58113">
    <property type="entry name" value="Apolipoprotein A-I"/>
    <property type="match status" value="1"/>
</dbReference>
<evidence type="ECO:0000256" key="3">
    <source>
        <dbReference type="ARBA" id="ARBA00007960"/>
    </source>
</evidence>
<feature type="compositionally biased region" description="Basic and acidic residues" evidence="6">
    <location>
        <begin position="545"/>
        <end position="569"/>
    </location>
</feature>
<dbReference type="Pfam" id="PF18584">
    <property type="entry name" value="SYCP2_SLD"/>
    <property type="match status" value="1"/>
</dbReference>
<comment type="similarity">
    <text evidence="3">Belongs to the SYCP2 family.</text>
</comment>
<feature type="compositionally biased region" description="Basic residues" evidence="6">
    <location>
        <begin position="417"/>
        <end position="430"/>
    </location>
</feature>
<evidence type="ECO:0000256" key="2">
    <source>
        <dbReference type="ARBA" id="ARBA00004286"/>
    </source>
</evidence>
<evidence type="ECO:0000256" key="5">
    <source>
        <dbReference type="ARBA" id="ARBA00023242"/>
    </source>
</evidence>
<evidence type="ECO:0000259" key="7">
    <source>
        <dbReference type="Pfam" id="PF18581"/>
    </source>
</evidence>
<dbReference type="InterPro" id="IPR041322">
    <property type="entry name" value="SYCP2_ARLD"/>
</dbReference>
<proteinExistence type="inferred from homology"/>
<dbReference type="PANTHER" id="PTHR15607:SF18">
    <property type="entry name" value="SYNAPTONEMAL COMPLEX PROTEIN 2-LIKE ISOFORM X1"/>
    <property type="match status" value="1"/>
</dbReference>
<dbReference type="PANTHER" id="PTHR15607">
    <property type="entry name" value="SYNAPTONEMAL COMPLEX PROTEIN-RELATED"/>
    <property type="match status" value="1"/>
</dbReference>
<reference evidence="9" key="1">
    <citation type="submission" date="2025-08" db="UniProtKB">
        <authorList>
            <consortium name="Ensembl"/>
        </authorList>
    </citation>
    <scope>IDENTIFICATION</scope>
</reference>
<evidence type="ECO:0000256" key="4">
    <source>
        <dbReference type="ARBA" id="ARBA00022454"/>
    </source>
</evidence>
<feature type="compositionally biased region" description="Low complexity" evidence="6">
    <location>
        <begin position="435"/>
        <end position="448"/>
    </location>
</feature>
<dbReference type="Pfam" id="PF18581">
    <property type="entry name" value="SYCP2_ARLD"/>
    <property type="match status" value="1"/>
</dbReference>
<name>A0A8C7XL98_9TELE</name>
<evidence type="ECO:0000256" key="1">
    <source>
        <dbReference type="ARBA" id="ARBA00004123"/>
    </source>
</evidence>
<evidence type="ECO:0000313" key="10">
    <source>
        <dbReference type="Proteomes" id="UP000694383"/>
    </source>
</evidence>
<feature type="domain" description="Synaptonemal complex protein 2 Spt16M-like" evidence="8">
    <location>
        <begin position="280"/>
        <end position="392"/>
    </location>
</feature>